<dbReference type="InterPro" id="IPR002464">
    <property type="entry name" value="DNA/RNA_helicase_DEAH_CS"/>
</dbReference>
<evidence type="ECO:0000256" key="9">
    <source>
        <dbReference type="ARBA" id="ARBA00047984"/>
    </source>
</evidence>
<dbReference type="PANTHER" id="PTHR18934">
    <property type="entry name" value="ATP-DEPENDENT RNA HELICASE"/>
    <property type="match status" value="1"/>
</dbReference>
<dbReference type="FunFam" id="1.20.120.1080:FF:000003">
    <property type="entry name" value="Pre-mRNA-splicing factor ATP-dependent RNA helicase PRP43"/>
    <property type="match status" value="1"/>
</dbReference>
<feature type="region of interest" description="Disordered" evidence="11">
    <location>
        <begin position="757"/>
        <end position="778"/>
    </location>
</feature>
<evidence type="ECO:0000256" key="8">
    <source>
        <dbReference type="ARBA" id="ARBA00024333"/>
    </source>
</evidence>
<dbReference type="InterPro" id="IPR011545">
    <property type="entry name" value="DEAD/DEAH_box_helicase_dom"/>
</dbReference>
<keyword evidence="7" id="KW-0508">mRNA splicing</keyword>
<dbReference type="GO" id="GO:0003723">
    <property type="term" value="F:RNA binding"/>
    <property type="evidence" value="ECO:0007669"/>
    <property type="project" value="TreeGrafter"/>
</dbReference>
<dbReference type="InterPro" id="IPR007502">
    <property type="entry name" value="Helicase-assoc_dom"/>
</dbReference>
<keyword evidence="4 14" id="KW-0378">Hydrolase</keyword>
<accession>A0A316V0D9</accession>
<evidence type="ECO:0000256" key="11">
    <source>
        <dbReference type="SAM" id="MobiDB-lite"/>
    </source>
</evidence>
<dbReference type="PROSITE" id="PS51192">
    <property type="entry name" value="HELICASE_ATP_BIND_1"/>
    <property type="match status" value="1"/>
</dbReference>
<dbReference type="SMART" id="SM00847">
    <property type="entry name" value="HA2"/>
    <property type="match status" value="1"/>
</dbReference>
<evidence type="ECO:0000313" key="15">
    <source>
        <dbReference type="Proteomes" id="UP000245884"/>
    </source>
</evidence>
<evidence type="ECO:0000256" key="7">
    <source>
        <dbReference type="ARBA" id="ARBA00023187"/>
    </source>
</evidence>
<comment type="catalytic activity">
    <reaction evidence="9">
        <text>ATP + H2O = ADP + phosphate + H(+)</text>
        <dbReference type="Rhea" id="RHEA:13065"/>
        <dbReference type="ChEBI" id="CHEBI:15377"/>
        <dbReference type="ChEBI" id="CHEBI:15378"/>
        <dbReference type="ChEBI" id="CHEBI:30616"/>
        <dbReference type="ChEBI" id="CHEBI:43474"/>
        <dbReference type="ChEBI" id="CHEBI:456216"/>
        <dbReference type="EC" id="3.6.4.13"/>
    </reaction>
</comment>
<reference evidence="14 15" key="1">
    <citation type="journal article" date="2018" name="Mol. Biol. Evol.">
        <title>Broad Genomic Sampling Reveals a Smut Pathogenic Ancestry of the Fungal Clade Ustilaginomycotina.</title>
        <authorList>
            <person name="Kijpornyongpan T."/>
            <person name="Mondo S.J."/>
            <person name="Barry K."/>
            <person name="Sandor L."/>
            <person name="Lee J."/>
            <person name="Lipzen A."/>
            <person name="Pangilinan J."/>
            <person name="LaButti K."/>
            <person name="Hainaut M."/>
            <person name="Henrissat B."/>
            <person name="Grigoriev I.V."/>
            <person name="Spatafora J.W."/>
            <person name="Aime M.C."/>
        </authorList>
    </citation>
    <scope>NUCLEOTIDE SEQUENCE [LARGE SCALE GENOMIC DNA]</scope>
    <source>
        <strain evidence="14 15">MCA 5214</strain>
    </source>
</reference>
<feature type="region of interest" description="Disordered" evidence="11">
    <location>
        <begin position="1"/>
        <end position="47"/>
    </location>
</feature>
<gene>
    <name evidence="14" type="ORF">BDZ90DRAFT_236371</name>
</gene>
<dbReference type="GO" id="GO:0003724">
    <property type="term" value="F:RNA helicase activity"/>
    <property type="evidence" value="ECO:0007669"/>
    <property type="project" value="UniProtKB-EC"/>
</dbReference>
<dbReference type="GO" id="GO:0016787">
    <property type="term" value="F:hydrolase activity"/>
    <property type="evidence" value="ECO:0007669"/>
    <property type="project" value="UniProtKB-KW"/>
</dbReference>
<dbReference type="GeneID" id="37029119"/>
<dbReference type="SUPFAM" id="SSF52540">
    <property type="entry name" value="P-loop containing nucleoside triphosphate hydrolases"/>
    <property type="match status" value="1"/>
</dbReference>
<protein>
    <recommendedName>
        <fullName evidence="1">RNA helicase</fullName>
        <ecNumber evidence="1">3.6.4.13</ecNumber>
    </recommendedName>
</protein>
<keyword evidence="6" id="KW-0067">ATP-binding</keyword>
<dbReference type="STRING" id="1569628.A0A316V0D9"/>
<evidence type="ECO:0000259" key="13">
    <source>
        <dbReference type="PROSITE" id="PS51194"/>
    </source>
</evidence>
<organism evidence="14 15">
    <name type="scientific">Jaminaea rosea</name>
    <dbReference type="NCBI Taxonomy" id="1569628"/>
    <lineage>
        <taxon>Eukaryota</taxon>
        <taxon>Fungi</taxon>
        <taxon>Dikarya</taxon>
        <taxon>Basidiomycota</taxon>
        <taxon>Ustilaginomycotina</taxon>
        <taxon>Exobasidiomycetes</taxon>
        <taxon>Microstromatales</taxon>
        <taxon>Microstromatales incertae sedis</taxon>
        <taxon>Jaminaea</taxon>
    </lineage>
</organism>
<evidence type="ECO:0000256" key="1">
    <source>
        <dbReference type="ARBA" id="ARBA00012552"/>
    </source>
</evidence>
<dbReference type="InterPro" id="IPR001650">
    <property type="entry name" value="Helicase_C-like"/>
</dbReference>
<dbReference type="PROSITE" id="PS00690">
    <property type="entry name" value="DEAH_ATP_HELICASE"/>
    <property type="match status" value="1"/>
</dbReference>
<dbReference type="GO" id="GO:0005524">
    <property type="term" value="F:ATP binding"/>
    <property type="evidence" value="ECO:0007669"/>
    <property type="project" value="UniProtKB-KW"/>
</dbReference>
<evidence type="ECO:0000256" key="2">
    <source>
        <dbReference type="ARBA" id="ARBA00022664"/>
    </source>
</evidence>
<dbReference type="OrthoDB" id="10253254at2759"/>
<name>A0A316V0D9_9BASI</name>
<dbReference type="Gene3D" id="3.40.50.300">
    <property type="entry name" value="P-loop containing nucleotide triphosphate hydrolases"/>
    <property type="match status" value="2"/>
</dbReference>
<dbReference type="CDD" id="cd18791">
    <property type="entry name" value="SF2_C_RHA"/>
    <property type="match status" value="1"/>
</dbReference>
<dbReference type="InterPro" id="IPR048333">
    <property type="entry name" value="HA2_WH"/>
</dbReference>
<comment type="function">
    <text evidence="10">Pre-mRNA processing factor involved in disassembly of spliceosomes after the release of mature mRNA.</text>
</comment>
<evidence type="ECO:0000256" key="6">
    <source>
        <dbReference type="ARBA" id="ARBA00022840"/>
    </source>
</evidence>
<dbReference type="GO" id="GO:0071014">
    <property type="term" value="C:post-mRNA release spliceosomal complex"/>
    <property type="evidence" value="ECO:0007669"/>
    <property type="project" value="UniProtKB-ARBA"/>
</dbReference>
<evidence type="ECO:0000256" key="3">
    <source>
        <dbReference type="ARBA" id="ARBA00022741"/>
    </source>
</evidence>
<sequence>MANSAAANGAMPPGPPPAKPNPYLAHLEPEDQVASTSSSSSSPLNGFLPRKVTADQVLKAIDAPTNPFATTSNKSYSQRYRDILAKRKALPVFAQMGDFLKKFQESQVMVMIGETGSGKTTQIPQFVAYSDLPHLKKGPDGAPKLIACTQPRRVAAMSVAKRVAEEMDVTLGQEVGYTIRFEDCTSRPHTFLKYMTDGMLLREAMHDKTLSRYSTIILDEAHERTLATDILLGLLKPLCAQRPDLKIIVMSATLEADKFQNYFNGAPLLKVPGRTFPVETFYTPEPEPDYLEAAIRTVLMIHQAEDEGDVLLFLTGEEEIEDACRKIRAGADELASTSPDLCGPLKVVPLYSSLPPSQQQRIFDSAPPRVSPDGPPGRKVVVSTNIAETSLTIDGIVYVVDPGFSKQKVYNPRIRVESLLVSPISKASAQQRMGRAGRTREGKCFRLYTEKDFVQELIESTYPEILRSNLANTVLELKKLGVSNLVRFDYLDAPAPETIMRALELLNYLGAFDDNGDLTPLGEIMAEFPLDPQLAKMLIVSPEFKCSNEILTIAAMLSVPNVFMRPNAQRQQADAAKAEFSHPDGDHLSLLNVYHAYKTAGKQDPNNWCWQNYVSHRALQQADNVRSQLQRTMERFNLDLVSTQFEGNERNYYDNIRKAIACGFFMQVAHRSGSGKSAQYTTLKDNQVVALHPSTSLDHSPEFVLYHEFVLTSRNWIRTCIEVRPEWLLTSSPAYFNPSSFREGDGEVKRIMAGIAKKMGGGGDPGASGRDKKKLKRV</sequence>
<evidence type="ECO:0000259" key="12">
    <source>
        <dbReference type="PROSITE" id="PS51192"/>
    </source>
</evidence>
<dbReference type="AlphaFoldDB" id="A0A316V0D9"/>
<dbReference type="InterPro" id="IPR027417">
    <property type="entry name" value="P-loop_NTPase"/>
</dbReference>
<dbReference type="Pfam" id="PF21010">
    <property type="entry name" value="HA2_C"/>
    <property type="match status" value="1"/>
</dbReference>
<keyword evidence="5" id="KW-0347">Helicase</keyword>
<dbReference type="EMBL" id="KZ819662">
    <property type="protein sequence ID" value="PWN31019.1"/>
    <property type="molecule type" value="Genomic_DNA"/>
</dbReference>
<evidence type="ECO:0000256" key="5">
    <source>
        <dbReference type="ARBA" id="ARBA00022806"/>
    </source>
</evidence>
<comment type="similarity">
    <text evidence="8">Belongs to the DEAD box helicase family. DEAH subfamily. DDX15/PRP43 sub-subfamily.</text>
</comment>
<dbReference type="EC" id="3.6.4.13" evidence="1"/>
<dbReference type="Pfam" id="PF00271">
    <property type="entry name" value="Helicase_C"/>
    <property type="match status" value="1"/>
</dbReference>
<keyword evidence="3" id="KW-0547">Nucleotide-binding</keyword>
<feature type="domain" description="Helicase ATP-binding" evidence="12">
    <location>
        <begin position="100"/>
        <end position="272"/>
    </location>
</feature>
<evidence type="ECO:0000256" key="10">
    <source>
        <dbReference type="ARBA" id="ARBA00055599"/>
    </source>
</evidence>
<dbReference type="Pfam" id="PF07717">
    <property type="entry name" value="OB_NTP_bind"/>
    <property type="match status" value="1"/>
</dbReference>
<evidence type="ECO:0000313" key="14">
    <source>
        <dbReference type="EMBL" id="PWN31019.1"/>
    </source>
</evidence>
<dbReference type="Proteomes" id="UP000245884">
    <property type="component" value="Unassembled WGS sequence"/>
</dbReference>
<dbReference type="FunFam" id="3.40.50.300:FF:000007">
    <property type="entry name" value="Pre-mRNA-splicing factor ATP-dependent RNA helicase"/>
    <property type="match status" value="1"/>
</dbReference>
<dbReference type="Gene3D" id="1.20.120.1080">
    <property type="match status" value="1"/>
</dbReference>
<dbReference type="Pfam" id="PF00270">
    <property type="entry name" value="DEAD"/>
    <property type="match status" value="1"/>
</dbReference>
<evidence type="ECO:0000256" key="4">
    <source>
        <dbReference type="ARBA" id="ARBA00022801"/>
    </source>
</evidence>
<keyword evidence="15" id="KW-1185">Reference proteome</keyword>
<dbReference type="FunFam" id="3.40.50.300:FF:001148">
    <property type="entry name" value="Pre-mRNA-splicing factor ATP-dependent RNA helicase DHX15/PRP43"/>
    <property type="match status" value="1"/>
</dbReference>
<proteinExistence type="inferred from homology"/>
<dbReference type="RefSeq" id="XP_025365631.1">
    <property type="nucleotide sequence ID" value="XM_025507296.1"/>
</dbReference>
<dbReference type="GO" id="GO:0000390">
    <property type="term" value="P:spliceosomal complex disassembly"/>
    <property type="evidence" value="ECO:0007669"/>
    <property type="project" value="UniProtKB-ARBA"/>
</dbReference>
<dbReference type="InterPro" id="IPR044756">
    <property type="entry name" value="DHX15_DEXHc"/>
</dbReference>
<dbReference type="PANTHER" id="PTHR18934:SF109">
    <property type="entry name" value="ATP-DEPENDENT RNA HELICASE DHX15 HOMOLOG"/>
    <property type="match status" value="1"/>
</dbReference>
<dbReference type="InterPro" id="IPR014001">
    <property type="entry name" value="Helicase_ATP-bd"/>
</dbReference>
<dbReference type="CDD" id="cd17973">
    <property type="entry name" value="DEXHc_DHX15"/>
    <property type="match status" value="1"/>
</dbReference>
<dbReference type="InterPro" id="IPR011709">
    <property type="entry name" value="DEAD-box_helicase_OB_fold"/>
</dbReference>
<dbReference type="SMART" id="SM00490">
    <property type="entry name" value="HELICc"/>
    <property type="match status" value="1"/>
</dbReference>
<dbReference type="PROSITE" id="PS51194">
    <property type="entry name" value="HELICASE_CTER"/>
    <property type="match status" value="1"/>
</dbReference>
<feature type="compositionally biased region" description="Low complexity" evidence="11">
    <location>
        <begin position="1"/>
        <end position="11"/>
    </location>
</feature>
<keyword evidence="2" id="KW-0507">mRNA processing</keyword>
<dbReference type="SMART" id="SM00487">
    <property type="entry name" value="DEXDc"/>
    <property type="match status" value="1"/>
</dbReference>
<dbReference type="Pfam" id="PF04408">
    <property type="entry name" value="WHD_HA2"/>
    <property type="match status" value="1"/>
</dbReference>
<feature type="domain" description="Helicase C-terminal" evidence="13">
    <location>
        <begin position="294"/>
        <end position="481"/>
    </location>
</feature>